<reference evidence="1 2" key="4">
    <citation type="journal article" date="2011" name="BMC Genomics">
        <title>RNA-Seq improves annotation of protein-coding genes in the cucumber genome.</title>
        <authorList>
            <person name="Li Z."/>
            <person name="Zhang Z."/>
            <person name="Yan P."/>
            <person name="Huang S."/>
            <person name="Fei Z."/>
            <person name="Lin K."/>
        </authorList>
    </citation>
    <scope>NUCLEOTIDE SEQUENCE [LARGE SCALE GENOMIC DNA]</scope>
    <source>
        <strain evidence="2">cv. 9930</strain>
    </source>
</reference>
<dbReference type="InterPro" id="IPR004158">
    <property type="entry name" value="DUF247_pln"/>
</dbReference>
<dbReference type="PANTHER" id="PTHR31170">
    <property type="entry name" value="BNAC04G53230D PROTEIN"/>
    <property type="match status" value="1"/>
</dbReference>
<reference evidence="1 2" key="1">
    <citation type="journal article" date="2009" name="Nat. Genet.">
        <title>The genome of the cucumber, Cucumis sativus L.</title>
        <authorList>
            <person name="Huang S."/>
            <person name="Li R."/>
            <person name="Zhang Z."/>
            <person name="Li L."/>
            <person name="Gu X."/>
            <person name="Fan W."/>
            <person name="Lucas W.J."/>
            <person name="Wang X."/>
            <person name="Xie B."/>
            <person name="Ni P."/>
            <person name="Ren Y."/>
            <person name="Zhu H."/>
            <person name="Li J."/>
            <person name="Lin K."/>
            <person name="Jin W."/>
            <person name="Fei Z."/>
            <person name="Li G."/>
            <person name="Staub J."/>
            <person name="Kilian A."/>
            <person name="van der Vossen E.A."/>
            <person name="Wu Y."/>
            <person name="Guo J."/>
            <person name="He J."/>
            <person name="Jia Z."/>
            <person name="Ren Y."/>
            <person name="Tian G."/>
            <person name="Lu Y."/>
            <person name="Ruan J."/>
            <person name="Qian W."/>
            <person name="Wang M."/>
            <person name="Huang Q."/>
            <person name="Li B."/>
            <person name="Xuan Z."/>
            <person name="Cao J."/>
            <person name="Asan"/>
            <person name="Wu Z."/>
            <person name="Zhang J."/>
            <person name="Cai Q."/>
            <person name="Bai Y."/>
            <person name="Zhao B."/>
            <person name="Han Y."/>
            <person name="Li Y."/>
            <person name="Li X."/>
            <person name="Wang S."/>
            <person name="Shi Q."/>
            <person name="Liu S."/>
            <person name="Cho W.K."/>
            <person name="Kim J.Y."/>
            <person name="Xu Y."/>
            <person name="Heller-Uszynska K."/>
            <person name="Miao H."/>
            <person name="Cheng Z."/>
            <person name="Zhang S."/>
            <person name="Wu J."/>
            <person name="Yang Y."/>
            <person name="Kang H."/>
            <person name="Li M."/>
            <person name="Liang H."/>
            <person name="Ren X."/>
            <person name="Shi Z."/>
            <person name="Wen M."/>
            <person name="Jian M."/>
            <person name="Yang H."/>
            <person name="Zhang G."/>
            <person name="Yang Z."/>
            <person name="Chen R."/>
            <person name="Liu S."/>
            <person name="Li J."/>
            <person name="Ma L."/>
            <person name="Liu H."/>
            <person name="Zhou Y."/>
            <person name="Zhao J."/>
            <person name="Fang X."/>
            <person name="Li G."/>
            <person name="Fang L."/>
            <person name="Li Y."/>
            <person name="Liu D."/>
            <person name="Zheng H."/>
            <person name="Zhang Y."/>
            <person name="Qin N."/>
            <person name="Li Z."/>
            <person name="Yang G."/>
            <person name="Yang S."/>
            <person name="Bolund L."/>
            <person name="Kristiansen K."/>
            <person name="Zheng H."/>
            <person name="Li S."/>
            <person name="Zhang X."/>
            <person name="Yang H."/>
            <person name="Wang J."/>
            <person name="Sun R."/>
            <person name="Zhang B."/>
            <person name="Jiang S."/>
            <person name="Wang J."/>
            <person name="Du Y."/>
            <person name="Li S."/>
        </authorList>
    </citation>
    <scope>NUCLEOTIDE SEQUENCE [LARGE SCALE GENOMIC DNA]</scope>
    <source>
        <strain evidence="2">cv. 9930</strain>
    </source>
</reference>
<keyword evidence="2" id="KW-1185">Reference proteome</keyword>
<gene>
    <name evidence="1" type="ORF">Csa_6G090770</name>
</gene>
<accession>A0A0A0KDE1</accession>
<reference evidence="1 2" key="2">
    <citation type="journal article" date="2009" name="PLoS ONE">
        <title>An integrated genetic and cytogenetic map of the cucumber genome.</title>
        <authorList>
            <person name="Ren Y."/>
            <person name="Zhang Z."/>
            <person name="Liu J."/>
            <person name="Staub J.E."/>
            <person name="Han Y."/>
            <person name="Cheng Z."/>
            <person name="Li X."/>
            <person name="Lu J."/>
            <person name="Miao H."/>
            <person name="Kang H."/>
            <person name="Xie B."/>
            <person name="Gu X."/>
            <person name="Wang X."/>
            <person name="Du Y."/>
            <person name="Jin W."/>
            <person name="Huang S."/>
        </authorList>
    </citation>
    <scope>NUCLEOTIDE SEQUENCE [LARGE SCALE GENOMIC DNA]</scope>
    <source>
        <strain evidence="2">cv. 9930</strain>
    </source>
</reference>
<name>A0A0A0KDE1_CUCSA</name>
<proteinExistence type="predicted"/>
<dbReference type="STRING" id="3659.A0A0A0KDE1"/>
<dbReference type="PANTHER" id="PTHR31170:SF18">
    <property type="entry name" value="(WILD MALAYSIAN BANANA) HYPOTHETICAL PROTEIN"/>
    <property type="match status" value="1"/>
</dbReference>
<sequence length="121" mass="14149">MVEVEEEQTLLPMYRRNEHKDQLPMNKKDVVIQVKNNLEKQLTELVLVDEFGSSGKTIKPSIYKIPKFMKDIQPNAYKPQLVLFGPYHHGDKDLVTMEQEKLKVFRHLVKGDAATYESDFE</sequence>
<dbReference type="Pfam" id="PF03140">
    <property type="entry name" value="DUF247"/>
    <property type="match status" value="1"/>
</dbReference>
<organism evidence="1 2">
    <name type="scientific">Cucumis sativus</name>
    <name type="common">Cucumber</name>
    <dbReference type="NCBI Taxonomy" id="3659"/>
    <lineage>
        <taxon>Eukaryota</taxon>
        <taxon>Viridiplantae</taxon>
        <taxon>Streptophyta</taxon>
        <taxon>Embryophyta</taxon>
        <taxon>Tracheophyta</taxon>
        <taxon>Spermatophyta</taxon>
        <taxon>Magnoliopsida</taxon>
        <taxon>eudicotyledons</taxon>
        <taxon>Gunneridae</taxon>
        <taxon>Pentapetalae</taxon>
        <taxon>rosids</taxon>
        <taxon>fabids</taxon>
        <taxon>Cucurbitales</taxon>
        <taxon>Cucurbitaceae</taxon>
        <taxon>Benincaseae</taxon>
        <taxon>Cucumis</taxon>
    </lineage>
</organism>
<dbReference type="AlphaFoldDB" id="A0A0A0KDE1"/>
<protein>
    <submittedName>
        <fullName evidence="1">Uncharacterized protein</fullName>
    </submittedName>
</protein>
<reference evidence="1 2" key="3">
    <citation type="journal article" date="2010" name="BMC Genomics">
        <title>Transcriptome sequencing and comparative analysis of cucumber flowers with different sex types.</title>
        <authorList>
            <person name="Guo S."/>
            <person name="Zheng Y."/>
            <person name="Joung J.G."/>
            <person name="Liu S."/>
            <person name="Zhang Z."/>
            <person name="Crasta O.R."/>
            <person name="Sobral B.W."/>
            <person name="Xu Y."/>
            <person name="Huang S."/>
            <person name="Fei Z."/>
        </authorList>
    </citation>
    <scope>NUCLEOTIDE SEQUENCE [LARGE SCALE GENOMIC DNA]</scope>
    <source>
        <strain evidence="2">cv. 9930</strain>
    </source>
</reference>
<dbReference type="Gramene" id="KGN46402">
    <property type="protein sequence ID" value="KGN46402"/>
    <property type="gene ID" value="Csa_6G090770"/>
</dbReference>
<dbReference type="Proteomes" id="UP000029981">
    <property type="component" value="Chromosome 6"/>
</dbReference>
<dbReference type="EMBL" id="CM002927">
    <property type="protein sequence ID" value="KGN46402.1"/>
    <property type="molecule type" value="Genomic_DNA"/>
</dbReference>
<evidence type="ECO:0000313" key="1">
    <source>
        <dbReference type="EMBL" id="KGN46402.1"/>
    </source>
</evidence>
<evidence type="ECO:0000313" key="2">
    <source>
        <dbReference type="Proteomes" id="UP000029981"/>
    </source>
</evidence>